<evidence type="ECO:0000313" key="2">
    <source>
        <dbReference type="EMBL" id="MDM9561447.1"/>
    </source>
</evidence>
<evidence type="ECO:0000313" key="3">
    <source>
        <dbReference type="Proteomes" id="UP001175604"/>
    </source>
</evidence>
<name>A0ABT7W8D6_9BORD</name>
<evidence type="ECO:0000256" key="1">
    <source>
        <dbReference type="SAM" id="SignalP"/>
    </source>
</evidence>
<feature type="chain" id="PRO_5045448571" description="Secreted protein" evidence="1">
    <location>
        <begin position="21"/>
        <end position="196"/>
    </location>
</feature>
<gene>
    <name evidence="2" type="ORF">QUC21_20600</name>
</gene>
<feature type="signal peptide" evidence="1">
    <location>
        <begin position="1"/>
        <end position="20"/>
    </location>
</feature>
<reference evidence="2" key="1">
    <citation type="submission" date="2023-06" db="EMBL/GenBank/DDBJ databases">
        <title>full genome analysis of Phenantherene degrader P3.</title>
        <authorList>
            <person name="Akbar A."/>
            <person name="Rahmeh R."/>
            <person name="Kishk M."/>
        </authorList>
    </citation>
    <scope>NUCLEOTIDE SEQUENCE</scope>
    <source>
        <strain evidence="2">P3</strain>
    </source>
</reference>
<sequence>MKRRLGTLVLVLVAAAVLFAMQHSTPRYEDLTGPIPVSGRMHETVRARTFDIEVERVEFARKLQYHGSLGGATLRESAGVWAVVTARLAARAESVSVTRAAWRGPTGMRYELSDRVSLVPDLPPVDVDPGLPRRGRFVFEIRPDQVGGATLLVSQGPFPQLDSQAQIALDRLPLGADGALLIQDLLDMNPPGGAEP</sequence>
<dbReference type="EMBL" id="JAUDJE010000022">
    <property type="protein sequence ID" value="MDM9561447.1"/>
    <property type="molecule type" value="Genomic_DNA"/>
</dbReference>
<dbReference type="Proteomes" id="UP001175604">
    <property type="component" value="Unassembled WGS sequence"/>
</dbReference>
<dbReference type="RefSeq" id="WP_289786555.1">
    <property type="nucleotide sequence ID" value="NZ_JAUDJE010000022.1"/>
</dbReference>
<keyword evidence="1" id="KW-0732">Signal</keyword>
<evidence type="ECO:0008006" key="4">
    <source>
        <dbReference type="Google" id="ProtNLM"/>
    </source>
</evidence>
<comment type="caution">
    <text evidence="2">The sequence shown here is derived from an EMBL/GenBank/DDBJ whole genome shotgun (WGS) entry which is preliminary data.</text>
</comment>
<protein>
    <recommendedName>
        <fullName evidence="4">Secreted protein</fullName>
    </recommendedName>
</protein>
<proteinExistence type="predicted"/>
<accession>A0ABT7W8D6</accession>
<organism evidence="2 3">
    <name type="scientific">Bordetella petrii</name>
    <dbReference type="NCBI Taxonomy" id="94624"/>
    <lineage>
        <taxon>Bacteria</taxon>
        <taxon>Pseudomonadati</taxon>
        <taxon>Pseudomonadota</taxon>
        <taxon>Betaproteobacteria</taxon>
        <taxon>Burkholderiales</taxon>
        <taxon>Alcaligenaceae</taxon>
        <taxon>Bordetella</taxon>
    </lineage>
</organism>
<keyword evidence="3" id="KW-1185">Reference proteome</keyword>